<keyword evidence="5" id="KW-1185">Reference proteome</keyword>
<dbReference type="Pfam" id="PF00440">
    <property type="entry name" value="TetR_N"/>
    <property type="match status" value="1"/>
</dbReference>
<evidence type="ECO:0000256" key="2">
    <source>
        <dbReference type="PROSITE-ProRule" id="PRU00335"/>
    </source>
</evidence>
<evidence type="ECO:0000256" key="1">
    <source>
        <dbReference type="ARBA" id="ARBA00023125"/>
    </source>
</evidence>
<dbReference type="PANTHER" id="PTHR30328">
    <property type="entry name" value="TRANSCRIPTIONAL REPRESSOR"/>
    <property type="match status" value="1"/>
</dbReference>
<dbReference type="SUPFAM" id="SSF46689">
    <property type="entry name" value="Homeodomain-like"/>
    <property type="match status" value="1"/>
</dbReference>
<keyword evidence="1 2" id="KW-0238">DNA-binding</keyword>
<dbReference type="EMBL" id="JAIMJA010000005">
    <property type="protein sequence ID" value="MCE2594541.1"/>
    <property type="molecule type" value="Genomic_DNA"/>
</dbReference>
<dbReference type="InterPro" id="IPR050109">
    <property type="entry name" value="HTH-type_TetR-like_transc_reg"/>
</dbReference>
<dbReference type="RefSeq" id="WP_233052078.1">
    <property type="nucleotide sequence ID" value="NZ_JAIMJA010000005.1"/>
</dbReference>
<comment type="caution">
    <text evidence="4">The sequence shown here is derived from an EMBL/GenBank/DDBJ whole genome shotgun (WGS) entry which is preliminary data.</text>
</comment>
<evidence type="ECO:0000313" key="5">
    <source>
        <dbReference type="Proteomes" id="UP001201273"/>
    </source>
</evidence>
<feature type="DNA-binding region" description="H-T-H motif" evidence="2">
    <location>
        <begin position="36"/>
        <end position="55"/>
    </location>
</feature>
<sequence>MAKRKPGRPEGASDTRDMLLQSARHCFVNEEYRKVTTRAIAEHAGTNLAMIHYYFGNKENLYLTMLSETLKPFDDDLNRRLAKPNDNNLASLIRAFYKTMARFPEFPPLLIRIMQNESEVGQAYLKSILGDGILPRFNRMLHDLQRNGEIADNLDIEKLQIVLLSLMVHPFAMTGYFNDHFGGKPKSQDYISLGEFVAEFAVRAVQKP</sequence>
<feature type="domain" description="HTH tetR-type" evidence="3">
    <location>
        <begin position="13"/>
        <end position="73"/>
    </location>
</feature>
<protein>
    <submittedName>
        <fullName evidence="4">TetR/AcrR family transcriptional regulator</fullName>
    </submittedName>
</protein>
<name>A0ABS8W6C5_9GAMM</name>
<evidence type="ECO:0000259" key="3">
    <source>
        <dbReference type="PROSITE" id="PS50977"/>
    </source>
</evidence>
<dbReference type="PANTHER" id="PTHR30328:SF54">
    <property type="entry name" value="HTH-TYPE TRANSCRIPTIONAL REPRESSOR SCO4008"/>
    <property type="match status" value="1"/>
</dbReference>
<accession>A0ABS8W6C5</accession>
<dbReference type="InterPro" id="IPR009057">
    <property type="entry name" value="Homeodomain-like_sf"/>
</dbReference>
<evidence type="ECO:0000313" key="4">
    <source>
        <dbReference type="EMBL" id="MCE2594541.1"/>
    </source>
</evidence>
<dbReference type="InterPro" id="IPR001647">
    <property type="entry name" value="HTH_TetR"/>
</dbReference>
<organism evidence="4 5">
    <name type="scientific">Motilimonas cestriensis</name>
    <dbReference type="NCBI Taxonomy" id="2742685"/>
    <lineage>
        <taxon>Bacteria</taxon>
        <taxon>Pseudomonadati</taxon>
        <taxon>Pseudomonadota</taxon>
        <taxon>Gammaproteobacteria</taxon>
        <taxon>Alteromonadales</taxon>
        <taxon>Alteromonadales genera incertae sedis</taxon>
        <taxon>Motilimonas</taxon>
    </lineage>
</organism>
<dbReference type="Proteomes" id="UP001201273">
    <property type="component" value="Unassembled WGS sequence"/>
</dbReference>
<proteinExistence type="predicted"/>
<reference evidence="4 5" key="1">
    <citation type="journal article" date="2022" name="Environ. Microbiol. Rep.">
        <title>Eco-phylogenetic analyses reveal divergent evolution of vitamin B12 metabolism in the marine bacterial family 'Psychromonadaceae'.</title>
        <authorList>
            <person name="Jin X."/>
            <person name="Yang Y."/>
            <person name="Cao H."/>
            <person name="Gao B."/>
            <person name="Zhao Z."/>
        </authorList>
    </citation>
    <scope>NUCLEOTIDE SEQUENCE [LARGE SCALE GENOMIC DNA]</scope>
    <source>
        <strain evidence="4 5">MKS20</strain>
    </source>
</reference>
<gene>
    <name evidence="4" type="ORF">K6Y31_06910</name>
</gene>
<dbReference type="Gene3D" id="1.10.357.10">
    <property type="entry name" value="Tetracycline Repressor, domain 2"/>
    <property type="match status" value="1"/>
</dbReference>
<dbReference type="PROSITE" id="PS50977">
    <property type="entry name" value="HTH_TETR_2"/>
    <property type="match status" value="1"/>
</dbReference>